<proteinExistence type="predicted"/>
<feature type="non-terminal residue" evidence="2">
    <location>
        <position position="1"/>
    </location>
</feature>
<protein>
    <submittedName>
        <fullName evidence="2">Uncharacterized protein</fullName>
    </submittedName>
</protein>
<evidence type="ECO:0000313" key="2">
    <source>
        <dbReference type="EMBL" id="PPQ99164.1"/>
    </source>
</evidence>
<reference evidence="2 3" key="1">
    <citation type="journal article" date="2018" name="Evol. Lett.">
        <title>Horizontal gene cluster transfer increased hallucinogenic mushroom diversity.</title>
        <authorList>
            <person name="Reynolds H.T."/>
            <person name="Vijayakumar V."/>
            <person name="Gluck-Thaler E."/>
            <person name="Korotkin H.B."/>
            <person name="Matheny P.B."/>
            <person name="Slot J.C."/>
        </authorList>
    </citation>
    <scope>NUCLEOTIDE SEQUENCE [LARGE SCALE GENOMIC DNA]</scope>
    <source>
        <strain evidence="2 3">SRW20</strain>
    </source>
</reference>
<sequence length="224" mass="23664">TTKKENKNNRRNLCVAECLEAAAKQETRSHLQPAFASRGGYGRGSSSRQPHPRYPRLTHLADEEHGTSAVIATPQASTLNSHIARGRHCSEVDSRGATAPAITPARPYERTRSRGAARCNPHSMQSLSQLGDKLRGGGSGYSSGDDGHWAPGGRVATSGSLFDAREVGSALARERQPGLGPTSCLSSRAKMGREGGGGLGLGRRGEITHLRLALLCKGDGMRGC</sequence>
<dbReference type="AlphaFoldDB" id="A0A409Y892"/>
<name>A0A409Y892_9AGAR</name>
<dbReference type="Proteomes" id="UP000284706">
    <property type="component" value="Unassembled WGS sequence"/>
</dbReference>
<dbReference type="InParanoid" id="A0A409Y892"/>
<accession>A0A409Y892</accession>
<dbReference type="OrthoDB" id="3128369at2759"/>
<keyword evidence="3" id="KW-1185">Reference proteome</keyword>
<organism evidence="2 3">
    <name type="scientific">Gymnopilus dilepis</name>
    <dbReference type="NCBI Taxonomy" id="231916"/>
    <lineage>
        <taxon>Eukaryota</taxon>
        <taxon>Fungi</taxon>
        <taxon>Dikarya</taxon>
        <taxon>Basidiomycota</taxon>
        <taxon>Agaricomycotina</taxon>
        <taxon>Agaricomycetes</taxon>
        <taxon>Agaricomycetidae</taxon>
        <taxon>Agaricales</taxon>
        <taxon>Agaricineae</taxon>
        <taxon>Hymenogastraceae</taxon>
        <taxon>Gymnopilus</taxon>
    </lineage>
</organism>
<evidence type="ECO:0000256" key="1">
    <source>
        <dbReference type="SAM" id="MobiDB-lite"/>
    </source>
</evidence>
<feature type="region of interest" description="Disordered" evidence="1">
    <location>
        <begin position="25"/>
        <end position="54"/>
    </location>
</feature>
<gene>
    <name evidence="2" type="ORF">CVT26_014106</name>
</gene>
<comment type="caution">
    <text evidence="2">The sequence shown here is derived from an EMBL/GenBank/DDBJ whole genome shotgun (WGS) entry which is preliminary data.</text>
</comment>
<evidence type="ECO:0000313" key="3">
    <source>
        <dbReference type="Proteomes" id="UP000284706"/>
    </source>
</evidence>
<dbReference type="EMBL" id="NHYE01001077">
    <property type="protein sequence ID" value="PPQ99164.1"/>
    <property type="molecule type" value="Genomic_DNA"/>
</dbReference>
<feature type="region of interest" description="Disordered" evidence="1">
    <location>
        <begin position="173"/>
        <end position="197"/>
    </location>
</feature>